<comment type="caution">
    <text evidence="2">The sequence shown here is derived from an EMBL/GenBank/DDBJ whole genome shotgun (WGS) entry which is preliminary data.</text>
</comment>
<dbReference type="AlphaFoldDB" id="X6P5E8"/>
<gene>
    <name evidence="2" type="ORF">RFI_03716</name>
</gene>
<dbReference type="Proteomes" id="UP000023152">
    <property type="component" value="Unassembled WGS sequence"/>
</dbReference>
<feature type="region of interest" description="Disordered" evidence="1">
    <location>
        <begin position="333"/>
        <end position="360"/>
    </location>
</feature>
<feature type="compositionally biased region" description="Acidic residues" evidence="1">
    <location>
        <begin position="346"/>
        <end position="360"/>
    </location>
</feature>
<evidence type="ECO:0000313" key="2">
    <source>
        <dbReference type="EMBL" id="ETO33391.1"/>
    </source>
</evidence>
<keyword evidence="3" id="KW-1185">Reference proteome</keyword>
<proteinExistence type="predicted"/>
<protein>
    <submittedName>
        <fullName evidence="2">Casein kinase II regulatory subunit</fullName>
    </submittedName>
</protein>
<evidence type="ECO:0000313" key="3">
    <source>
        <dbReference type="Proteomes" id="UP000023152"/>
    </source>
</evidence>
<organism evidence="2 3">
    <name type="scientific">Reticulomyxa filosa</name>
    <dbReference type="NCBI Taxonomy" id="46433"/>
    <lineage>
        <taxon>Eukaryota</taxon>
        <taxon>Sar</taxon>
        <taxon>Rhizaria</taxon>
        <taxon>Retaria</taxon>
        <taxon>Foraminifera</taxon>
        <taxon>Monothalamids</taxon>
        <taxon>Reticulomyxidae</taxon>
        <taxon>Reticulomyxa</taxon>
    </lineage>
</organism>
<name>X6P5E8_RETFI</name>
<evidence type="ECO:0000256" key="1">
    <source>
        <dbReference type="SAM" id="MobiDB-lite"/>
    </source>
</evidence>
<sequence length="504" mass="58561">MAANDLIEESTIHRGHIEKANKQWKIFLEKNMNASLSLLRVYYMREELVGKNTRLAVLFLKLWQYTAMKGKQHLSNNSLEIICTYLFNQLKITGQSNSPISSFDIIQEFFQLIVKCRNSANGPMIIQWPYQQGPTAAQFPDPKNQKSGEKQKKYLINLHLSCIQNVIGNMERKFGQWKSLFDACEYASKIFNSRKETQFIDFIVNSFRNNTKGKMNIEDMLLLGYRDVHINNSHVIAKVTLEQCFYEWKDRQLGPTMEEILEKGEELYKSYWLDLCCVTAIWSSIKSIIRKNVILRWGIMENYVWTKGDDSKEVPSPALDEFIENLEKYYEKEMENDSASSSGHDDGDDDDDDDDDDESSTDSKVLFAVLLLFDYDKKYQKISKQRPVIPTEISVSGKIQTRVPINAIVLDPPRPDSSNSEDENTEEMKQDTTVDMIACICENVFNQRWFTVSEFYAIFSRSYSEQVFPDCPKNLIACEKIIRTAKHPNSNFKMFHKKKKVMDV</sequence>
<dbReference type="EMBL" id="ASPP01003429">
    <property type="protein sequence ID" value="ETO33391.1"/>
    <property type="molecule type" value="Genomic_DNA"/>
</dbReference>
<accession>X6P5E8</accession>
<reference evidence="2 3" key="1">
    <citation type="journal article" date="2013" name="Curr. Biol.">
        <title>The Genome of the Foraminiferan Reticulomyxa filosa.</title>
        <authorList>
            <person name="Glockner G."/>
            <person name="Hulsmann N."/>
            <person name="Schleicher M."/>
            <person name="Noegel A.A."/>
            <person name="Eichinger L."/>
            <person name="Gallinger C."/>
            <person name="Pawlowski J."/>
            <person name="Sierra R."/>
            <person name="Euteneuer U."/>
            <person name="Pillet L."/>
            <person name="Moustafa A."/>
            <person name="Platzer M."/>
            <person name="Groth M."/>
            <person name="Szafranski K."/>
            <person name="Schliwa M."/>
        </authorList>
    </citation>
    <scope>NUCLEOTIDE SEQUENCE [LARGE SCALE GENOMIC DNA]</scope>
</reference>